<organism evidence="3 4">
    <name type="scientific">Pontibacillus marinus BH030004 = DSM 16465</name>
    <dbReference type="NCBI Taxonomy" id="1385511"/>
    <lineage>
        <taxon>Bacteria</taxon>
        <taxon>Bacillati</taxon>
        <taxon>Bacillota</taxon>
        <taxon>Bacilli</taxon>
        <taxon>Bacillales</taxon>
        <taxon>Bacillaceae</taxon>
        <taxon>Pontibacillus</taxon>
    </lineage>
</organism>
<feature type="region of interest" description="Disordered" evidence="1">
    <location>
        <begin position="43"/>
        <end position="67"/>
    </location>
</feature>
<evidence type="ECO:0000313" key="3">
    <source>
        <dbReference type="EMBL" id="KGX84261.1"/>
    </source>
</evidence>
<dbReference type="EMBL" id="AVPF01000061">
    <property type="protein sequence ID" value="KGX84261.1"/>
    <property type="molecule type" value="Genomic_DNA"/>
</dbReference>
<dbReference type="Proteomes" id="UP000030403">
    <property type="component" value="Unassembled WGS sequence"/>
</dbReference>
<keyword evidence="2" id="KW-1133">Transmembrane helix</keyword>
<protein>
    <submittedName>
        <fullName evidence="3">Uncharacterized protein</fullName>
    </submittedName>
</protein>
<evidence type="ECO:0000256" key="2">
    <source>
        <dbReference type="SAM" id="Phobius"/>
    </source>
</evidence>
<gene>
    <name evidence="3" type="ORF">N783_17985</name>
</gene>
<accession>A0A0A5FTZ7</accession>
<sequence length="67" mass="7396">MLAILANIGFILLVVYIIYLVIKKNKRDKLMLHKDKTAEEIEAEQNVTREKAKSWRGPPGAGGGGGM</sequence>
<keyword evidence="2" id="KW-0812">Transmembrane</keyword>
<keyword evidence="2" id="KW-0472">Membrane</keyword>
<evidence type="ECO:0000313" key="4">
    <source>
        <dbReference type="Proteomes" id="UP000030403"/>
    </source>
</evidence>
<dbReference type="AlphaFoldDB" id="A0A0A5FTZ7"/>
<feature type="transmembrane region" description="Helical" evidence="2">
    <location>
        <begin position="6"/>
        <end position="22"/>
    </location>
</feature>
<keyword evidence="4" id="KW-1185">Reference proteome</keyword>
<dbReference type="RefSeq" id="WP_027447364.1">
    <property type="nucleotide sequence ID" value="NZ_AULJ01000060.1"/>
</dbReference>
<dbReference type="STRING" id="1385511.GCA_000425225_03860"/>
<comment type="caution">
    <text evidence="3">The sequence shown here is derived from an EMBL/GenBank/DDBJ whole genome shotgun (WGS) entry which is preliminary data.</text>
</comment>
<evidence type="ECO:0000256" key="1">
    <source>
        <dbReference type="SAM" id="MobiDB-lite"/>
    </source>
</evidence>
<proteinExistence type="predicted"/>
<name>A0A0A5FTZ7_9BACI</name>
<reference evidence="3 4" key="1">
    <citation type="submission" date="2013-08" db="EMBL/GenBank/DDBJ databases">
        <authorList>
            <person name="Huang J."/>
            <person name="Wang G."/>
        </authorList>
    </citation>
    <scope>NUCLEOTIDE SEQUENCE [LARGE SCALE GENOMIC DNA]</scope>
    <source>
        <strain evidence="3 4">BH030004</strain>
    </source>
</reference>